<name>A0A1V9E3I9_9BACT</name>
<protein>
    <submittedName>
        <fullName evidence="1">Uncharacterized protein</fullName>
    </submittedName>
</protein>
<dbReference type="InterPro" id="IPR013325">
    <property type="entry name" value="RNA_pol_sigma_r2"/>
</dbReference>
<dbReference type="GO" id="GO:0006352">
    <property type="term" value="P:DNA-templated transcription initiation"/>
    <property type="evidence" value="ECO:0007669"/>
    <property type="project" value="InterPro"/>
</dbReference>
<dbReference type="Proteomes" id="UP000192610">
    <property type="component" value="Unassembled WGS sequence"/>
</dbReference>
<dbReference type="SUPFAM" id="SSF88946">
    <property type="entry name" value="Sigma2 domain of RNA polymerase sigma factors"/>
    <property type="match status" value="1"/>
</dbReference>
<accession>A0A1V9E3I9</accession>
<dbReference type="GO" id="GO:0003700">
    <property type="term" value="F:DNA-binding transcription factor activity"/>
    <property type="evidence" value="ECO:0007669"/>
    <property type="project" value="InterPro"/>
</dbReference>
<evidence type="ECO:0000313" key="1">
    <source>
        <dbReference type="EMBL" id="OQP40690.1"/>
    </source>
</evidence>
<comment type="caution">
    <text evidence="1">The sequence shown here is derived from an EMBL/GenBank/DDBJ whole genome shotgun (WGS) entry which is preliminary data.</text>
</comment>
<dbReference type="Gene3D" id="1.10.1740.10">
    <property type="match status" value="1"/>
</dbReference>
<reference evidence="2" key="1">
    <citation type="submission" date="2016-04" db="EMBL/GenBank/DDBJ databases">
        <authorList>
            <person name="Chen L."/>
            <person name="Zhuang W."/>
            <person name="Wang G."/>
        </authorList>
    </citation>
    <scope>NUCLEOTIDE SEQUENCE [LARGE SCALE GENOMIC DNA]</scope>
    <source>
        <strain evidence="2">17621</strain>
    </source>
</reference>
<sequence>MIMDGNVPAYAELYERYWETLFETAYWHLLDKAAAKDIVQEVFVYCWQKREQIQINESMAAVRDFFSGPIQMANSKR</sequence>
<keyword evidence="2" id="KW-1185">Reference proteome</keyword>
<dbReference type="AlphaFoldDB" id="A0A1V9E3I9"/>
<dbReference type="STRING" id="354355.SAMN05660816_04300"/>
<organism evidence="1 2">
    <name type="scientific">Niastella yeongjuensis</name>
    <dbReference type="NCBI Taxonomy" id="354355"/>
    <lineage>
        <taxon>Bacteria</taxon>
        <taxon>Pseudomonadati</taxon>
        <taxon>Bacteroidota</taxon>
        <taxon>Chitinophagia</taxon>
        <taxon>Chitinophagales</taxon>
        <taxon>Chitinophagaceae</taxon>
        <taxon>Niastella</taxon>
    </lineage>
</organism>
<dbReference type="EMBL" id="LVXG01000067">
    <property type="protein sequence ID" value="OQP40690.1"/>
    <property type="molecule type" value="Genomic_DNA"/>
</dbReference>
<evidence type="ECO:0000313" key="2">
    <source>
        <dbReference type="Proteomes" id="UP000192610"/>
    </source>
</evidence>
<gene>
    <name evidence="1" type="ORF">A4H97_13785</name>
</gene>
<proteinExistence type="predicted"/>